<keyword evidence="3" id="KW-1185">Reference proteome</keyword>
<dbReference type="PANTHER" id="PTHR40572">
    <property type="entry name" value="PROTEIN BAX"/>
    <property type="match status" value="1"/>
</dbReference>
<dbReference type="STRING" id="488533.SAMN04487960_102445"/>
<proteinExistence type="predicted"/>
<reference evidence="2 3" key="1">
    <citation type="submission" date="2016-10" db="EMBL/GenBank/DDBJ databases">
        <authorList>
            <person name="de Groot N.N."/>
        </authorList>
    </citation>
    <scope>NUCLEOTIDE SEQUENCE [LARGE SCALE GENOMIC DNA]</scope>
    <source>
        <strain evidence="2 3">CGMCC 1.7059</strain>
    </source>
</reference>
<dbReference type="InterPro" id="IPR053195">
    <property type="entry name" value="Bax-like"/>
</dbReference>
<gene>
    <name evidence="2" type="ORF">SAMN04487960_102445</name>
</gene>
<dbReference type="AlphaFoldDB" id="A0A1H2THB2"/>
<sequence>MSAVFRASLLLVPLAMVAVFSVFHGSNLSLDPDGNDDFSLSASGQLPALPAWAKAPLPVFSDYRDTTEKKAAFFSFLYPRIVLANSRLLLARQYLLTLAQKPALSPDELAWLDKLMGRLRVDGEPGSAATLTELTHKLDAIPPSLILAQAANESAWGTSRFARVGNNLFGQWCFTRGCGLVPLNRVDGANHEVASFDSPYDSVTGYILNINRHRSYRELRQLRTQARDNGQFADGALLAQGLSRYSERGQAYVEEIRSMIHHNNLGYFDRQFNALLENRSARTLRLIAASDDEQQISEPLASSRQASDNEG</sequence>
<feature type="domain" description="Mannosyl-glycoprotein endo-beta-N-acetylglucosamidase-like" evidence="1">
    <location>
        <begin position="137"/>
        <end position="265"/>
    </location>
</feature>
<protein>
    <submittedName>
        <fullName evidence="2">Bax protein</fullName>
    </submittedName>
</protein>
<dbReference type="Proteomes" id="UP000199675">
    <property type="component" value="Unassembled WGS sequence"/>
</dbReference>
<dbReference type="EMBL" id="FNNE01000002">
    <property type="protein sequence ID" value="SDW43353.1"/>
    <property type="molecule type" value="Genomic_DNA"/>
</dbReference>
<name>A0A1H2THB2_9GAMM</name>
<evidence type="ECO:0000259" key="1">
    <source>
        <dbReference type="Pfam" id="PF01832"/>
    </source>
</evidence>
<dbReference type="Pfam" id="PF01832">
    <property type="entry name" value="Glucosaminidase"/>
    <property type="match status" value="1"/>
</dbReference>
<evidence type="ECO:0000313" key="3">
    <source>
        <dbReference type="Proteomes" id="UP000199675"/>
    </source>
</evidence>
<accession>A0A1H2THB2</accession>
<dbReference type="PANTHER" id="PTHR40572:SF1">
    <property type="entry name" value="PROTEIN BAX"/>
    <property type="match status" value="1"/>
</dbReference>
<dbReference type="GO" id="GO:0004040">
    <property type="term" value="F:amidase activity"/>
    <property type="evidence" value="ECO:0007669"/>
    <property type="project" value="InterPro"/>
</dbReference>
<organism evidence="2 3">
    <name type="scientific">Marinobacter mobilis</name>
    <dbReference type="NCBI Taxonomy" id="488533"/>
    <lineage>
        <taxon>Bacteria</taxon>
        <taxon>Pseudomonadati</taxon>
        <taxon>Pseudomonadota</taxon>
        <taxon>Gammaproteobacteria</taxon>
        <taxon>Pseudomonadales</taxon>
        <taxon>Marinobacteraceae</taxon>
        <taxon>Marinobacter</taxon>
    </lineage>
</organism>
<dbReference type="InterPro" id="IPR002901">
    <property type="entry name" value="MGlyc_endo_b_GlcNAc-like_dom"/>
</dbReference>
<evidence type="ECO:0000313" key="2">
    <source>
        <dbReference type="EMBL" id="SDW43353.1"/>
    </source>
</evidence>
<dbReference type="OrthoDB" id="9788155at2"/>
<dbReference type="RefSeq" id="WP_091811786.1">
    <property type="nucleotide sequence ID" value="NZ_FNNE01000002.1"/>
</dbReference>
<dbReference type="Gene3D" id="1.10.530.10">
    <property type="match status" value="1"/>
</dbReference>